<dbReference type="Proteomes" id="UP000590442">
    <property type="component" value="Unassembled WGS sequence"/>
</dbReference>
<dbReference type="InterPro" id="IPR005474">
    <property type="entry name" value="Transketolase_N"/>
</dbReference>
<reference evidence="5 6" key="1">
    <citation type="submission" date="2020-03" db="EMBL/GenBank/DDBJ databases">
        <title>Genomic Encyclopedia of Type Strains, Phase IV (KMG-IV): sequencing the most valuable type-strain genomes for metagenomic binning, comparative biology and taxonomic classification.</title>
        <authorList>
            <person name="Goeker M."/>
        </authorList>
    </citation>
    <scope>NUCLEOTIDE SEQUENCE [LARGE SCALE GENOMIC DNA]</scope>
    <source>
        <strain evidence="5 6">DSM 29762</strain>
    </source>
</reference>
<evidence type="ECO:0000256" key="3">
    <source>
        <dbReference type="ARBA" id="ARBA00023052"/>
    </source>
</evidence>
<dbReference type="PANTHER" id="PTHR47514:SF1">
    <property type="entry name" value="TRANSKETOLASE N-TERMINAL SECTION-RELATED"/>
    <property type="match status" value="1"/>
</dbReference>
<evidence type="ECO:0000313" key="5">
    <source>
        <dbReference type="EMBL" id="NJB72212.1"/>
    </source>
</evidence>
<evidence type="ECO:0000259" key="4">
    <source>
        <dbReference type="Pfam" id="PF00456"/>
    </source>
</evidence>
<keyword evidence="6" id="KW-1185">Reference proteome</keyword>
<feature type="domain" description="Transketolase N-terminal" evidence="4">
    <location>
        <begin position="18"/>
        <end position="258"/>
    </location>
</feature>
<evidence type="ECO:0000256" key="2">
    <source>
        <dbReference type="ARBA" id="ARBA00007131"/>
    </source>
</evidence>
<accession>A0A846QZV8</accession>
<keyword evidence="3" id="KW-0786">Thiamine pyrophosphate</keyword>
<dbReference type="CDD" id="cd02012">
    <property type="entry name" value="TPP_TK"/>
    <property type="match status" value="1"/>
</dbReference>
<dbReference type="InterPro" id="IPR029061">
    <property type="entry name" value="THDP-binding"/>
</dbReference>
<dbReference type="EC" id="2.2.1.1" evidence="5"/>
<dbReference type="GO" id="GO:0004802">
    <property type="term" value="F:transketolase activity"/>
    <property type="evidence" value="ECO:0007669"/>
    <property type="project" value="UniProtKB-EC"/>
</dbReference>
<comment type="similarity">
    <text evidence="2">Belongs to the transketolase family.</text>
</comment>
<keyword evidence="5" id="KW-0808">Transferase</keyword>
<organism evidence="5 6">
    <name type="scientific">Saonia flava</name>
    <dbReference type="NCBI Taxonomy" id="523696"/>
    <lineage>
        <taxon>Bacteria</taxon>
        <taxon>Pseudomonadati</taxon>
        <taxon>Bacteroidota</taxon>
        <taxon>Flavobacteriia</taxon>
        <taxon>Flavobacteriales</taxon>
        <taxon>Flavobacteriaceae</taxon>
        <taxon>Saonia</taxon>
    </lineage>
</organism>
<evidence type="ECO:0000256" key="1">
    <source>
        <dbReference type="ARBA" id="ARBA00001964"/>
    </source>
</evidence>
<dbReference type="AlphaFoldDB" id="A0A846QZV8"/>
<sequence length="274" mass="30684">MTDREMKLKSVYLRKSLLKYIYKAKAGHTGGSLSCTDILNVLYNRVLNVDPKNFKNPDRDRYIQSKGHCVEALFVTLANRGFFPESDLETLCQYQSHYIGHPTKKVNGVEQNTGALGHGLPICVGEAIAAKLDNKTHRVFTLLGDGELPEGSNWEAFLSAYHYKLDNLYAILDYNKQQITGSNEEVMNTGSVRDKLETFGWSVKEVDGHDLKELEAALNNGPFETGKPNFIVAHTVKGKGVSYMEGNIKWHHGVPSQEEYELAQSELTEAEAEI</sequence>
<dbReference type="RefSeq" id="WP_167965018.1">
    <property type="nucleotide sequence ID" value="NZ_JAATJJ010000002.1"/>
</dbReference>
<name>A0A846QZV8_9FLAO</name>
<dbReference type="Gene3D" id="3.40.50.970">
    <property type="match status" value="1"/>
</dbReference>
<dbReference type="SUPFAM" id="SSF52518">
    <property type="entry name" value="Thiamin diphosphate-binding fold (THDP-binding)"/>
    <property type="match status" value="1"/>
</dbReference>
<dbReference type="EMBL" id="JAATJJ010000002">
    <property type="protein sequence ID" value="NJB72212.1"/>
    <property type="molecule type" value="Genomic_DNA"/>
</dbReference>
<comment type="cofactor">
    <cofactor evidence="1">
        <name>thiamine diphosphate</name>
        <dbReference type="ChEBI" id="CHEBI:58937"/>
    </cofactor>
</comment>
<evidence type="ECO:0000313" key="6">
    <source>
        <dbReference type="Proteomes" id="UP000590442"/>
    </source>
</evidence>
<dbReference type="Pfam" id="PF00456">
    <property type="entry name" value="Transketolase_N"/>
    <property type="match status" value="1"/>
</dbReference>
<protein>
    <submittedName>
        <fullName evidence="5">Transketolase</fullName>
        <ecNumber evidence="5">2.2.1.1</ecNumber>
    </submittedName>
</protein>
<gene>
    <name evidence="5" type="ORF">GGR42_002703</name>
</gene>
<comment type="caution">
    <text evidence="5">The sequence shown here is derived from an EMBL/GenBank/DDBJ whole genome shotgun (WGS) entry which is preliminary data.</text>
</comment>
<dbReference type="PANTHER" id="PTHR47514">
    <property type="entry name" value="TRANSKETOLASE N-TERMINAL SECTION-RELATED"/>
    <property type="match status" value="1"/>
</dbReference>
<proteinExistence type="inferred from homology"/>